<evidence type="ECO:0000313" key="2">
    <source>
        <dbReference type="EMBL" id="CAD6188801.1"/>
    </source>
</evidence>
<keyword evidence="3" id="KW-1185">Reference proteome</keyword>
<dbReference type="Proteomes" id="UP000835052">
    <property type="component" value="Unassembled WGS sequence"/>
</dbReference>
<evidence type="ECO:0000313" key="3">
    <source>
        <dbReference type="Proteomes" id="UP000835052"/>
    </source>
</evidence>
<sequence length="296" mass="32801">MSWSRPLGGNSPVNQDRWNTGAQSSLPKASHYYEDRETYLLSLRLEMIEKVFSCKILVMKPTKRSILVAMVSGEKDLYSVKNLISNAGNFLQIRIIFYKERMPELEDGFSVIYPKEQYASVGIYDIDRSHPGLDLFKKKPSTKPPSNPSLSSGITFAEYKERVQVKNVSAASSSYGFSASRSPTVSPFGGDVNGSHGHTSPAPALSGSLMGTNHPNAFHRTTPSPIACFPPTSPLFPNDFRANPSNLQNIPNYGQFFPSPMARRDLFPMPQQSAPSDIPPLMGLEPLLPSHYPFHF</sequence>
<dbReference type="EMBL" id="CAJGYM010000009">
    <property type="protein sequence ID" value="CAD6188801.1"/>
    <property type="molecule type" value="Genomic_DNA"/>
</dbReference>
<feature type="region of interest" description="Disordered" evidence="1">
    <location>
        <begin position="1"/>
        <end position="24"/>
    </location>
</feature>
<comment type="caution">
    <text evidence="2">The sequence shown here is derived from an EMBL/GenBank/DDBJ whole genome shotgun (WGS) entry which is preliminary data.</text>
</comment>
<gene>
    <name evidence="2" type="ORF">CAUJ_LOCUS4720</name>
</gene>
<accession>A0A8S1GZR0</accession>
<name>A0A8S1GZR0_9PELO</name>
<evidence type="ECO:0000256" key="1">
    <source>
        <dbReference type="SAM" id="MobiDB-lite"/>
    </source>
</evidence>
<reference evidence="2" key="1">
    <citation type="submission" date="2020-10" db="EMBL/GenBank/DDBJ databases">
        <authorList>
            <person name="Kikuchi T."/>
        </authorList>
    </citation>
    <scope>NUCLEOTIDE SEQUENCE</scope>
    <source>
        <strain evidence="2">NKZ352</strain>
    </source>
</reference>
<feature type="compositionally biased region" description="Polar residues" evidence="1">
    <location>
        <begin position="11"/>
        <end position="24"/>
    </location>
</feature>
<dbReference type="AlphaFoldDB" id="A0A8S1GZR0"/>
<proteinExistence type="predicted"/>
<organism evidence="2 3">
    <name type="scientific">Caenorhabditis auriculariae</name>
    <dbReference type="NCBI Taxonomy" id="2777116"/>
    <lineage>
        <taxon>Eukaryota</taxon>
        <taxon>Metazoa</taxon>
        <taxon>Ecdysozoa</taxon>
        <taxon>Nematoda</taxon>
        <taxon>Chromadorea</taxon>
        <taxon>Rhabditida</taxon>
        <taxon>Rhabditina</taxon>
        <taxon>Rhabditomorpha</taxon>
        <taxon>Rhabditoidea</taxon>
        <taxon>Rhabditidae</taxon>
        <taxon>Peloderinae</taxon>
        <taxon>Caenorhabditis</taxon>
    </lineage>
</organism>
<protein>
    <submittedName>
        <fullName evidence="2">Uncharacterized protein</fullName>
    </submittedName>
</protein>